<reference evidence="1" key="1">
    <citation type="journal article" date="2009" name="PLoS Genet.">
        <title>Sequencing, mapping, and analysis of 27,455 maize full-length cDNAs.</title>
        <authorList>
            <person name="Soderlund C."/>
            <person name="Descour A."/>
            <person name="Kudrna D."/>
            <person name="Bomhoff M."/>
            <person name="Boyd L."/>
            <person name="Currie J."/>
            <person name="Angelova A."/>
            <person name="Collura K."/>
            <person name="Wissotski M."/>
            <person name="Ashley E."/>
            <person name="Morrow D."/>
            <person name="Fernandes J."/>
            <person name="Walbot V."/>
            <person name="Yu Y."/>
        </authorList>
    </citation>
    <scope>NUCLEOTIDE SEQUENCE</scope>
    <source>
        <strain evidence="1">B73</strain>
    </source>
</reference>
<accession>B7ZZD7</accession>
<reference evidence="1" key="2">
    <citation type="submission" date="2012-06" db="EMBL/GenBank/DDBJ databases">
        <authorList>
            <person name="Yu Y."/>
            <person name="Currie J."/>
            <person name="Lomeli R."/>
            <person name="Angelova A."/>
            <person name="Collura K."/>
            <person name="Wissotski M."/>
            <person name="Campos D."/>
            <person name="Kudrna D."/>
            <person name="Golser W."/>
            <person name="Ashely E."/>
            <person name="Descour A."/>
            <person name="Fernandes J."/>
            <person name="Soderlund C."/>
            <person name="Walbot V."/>
        </authorList>
    </citation>
    <scope>NUCLEOTIDE SEQUENCE</scope>
    <source>
        <strain evidence="1">B73</strain>
    </source>
</reference>
<protein>
    <submittedName>
        <fullName evidence="1">Uncharacterized protein</fullName>
    </submittedName>
</protein>
<sequence>MSKKECRDYPSGGINQCFMPFDNKKKPNITIFRVSSTVCFEGRTYQHPMTAQL</sequence>
<name>B7ZZD7_MAIZE</name>
<evidence type="ECO:0000313" key="1">
    <source>
        <dbReference type="EMBL" id="ACL53286.1"/>
    </source>
</evidence>
<proteinExistence type="evidence at transcript level"/>
<organism evidence="1">
    <name type="scientific">Zea mays</name>
    <name type="common">Maize</name>
    <dbReference type="NCBI Taxonomy" id="4577"/>
    <lineage>
        <taxon>Eukaryota</taxon>
        <taxon>Viridiplantae</taxon>
        <taxon>Streptophyta</taxon>
        <taxon>Embryophyta</taxon>
        <taxon>Tracheophyta</taxon>
        <taxon>Spermatophyta</taxon>
        <taxon>Magnoliopsida</taxon>
        <taxon>Liliopsida</taxon>
        <taxon>Poales</taxon>
        <taxon>Poaceae</taxon>
        <taxon>PACMAD clade</taxon>
        <taxon>Panicoideae</taxon>
        <taxon>Andropogonodae</taxon>
        <taxon>Andropogoneae</taxon>
        <taxon>Tripsacinae</taxon>
        <taxon>Zea</taxon>
    </lineage>
</organism>
<dbReference type="AlphaFoldDB" id="B7ZZD7"/>
<dbReference type="EMBL" id="BT054679">
    <property type="protein sequence ID" value="ACL53286.1"/>
    <property type="molecule type" value="mRNA"/>
</dbReference>